<dbReference type="EMBL" id="ASPP01022177">
    <property type="protein sequence ID" value="ETO11672.1"/>
    <property type="molecule type" value="Genomic_DNA"/>
</dbReference>
<proteinExistence type="predicted"/>
<name>X6ME12_RETFI</name>
<comment type="caution">
    <text evidence="1">The sequence shown here is derived from an EMBL/GenBank/DDBJ whole genome shotgun (WGS) entry which is preliminary data.</text>
</comment>
<sequence length="133" mass="15323">KKEKKNTEYTFMRTQDEKDVDDIKQFVQKSNGNYKTTFTWADKRKSMFIVCHYVIIDSPAYIFGKECSGESQMFELMRLHKAQEVIPAFVSLSDLVCLAKRTNEVHVSFLKKVGGDKSSTKQSSNLPIKQATR</sequence>
<gene>
    <name evidence="1" type="ORF">RFI_25704</name>
</gene>
<evidence type="ECO:0000313" key="2">
    <source>
        <dbReference type="Proteomes" id="UP000023152"/>
    </source>
</evidence>
<dbReference type="AlphaFoldDB" id="X6ME12"/>
<keyword evidence="2" id="KW-1185">Reference proteome</keyword>
<feature type="non-terminal residue" evidence="1">
    <location>
        <position position="1"/>
    </location>
</feature>
<protein>
    <submittedName>
        <fullName evidence="1">Uncharacterized protein</fullName>
    </submittedName>
</protein>
<organism evidence="1 2">
    <name type="scientific">Reticulomyxa filosa</name>
    <dbReference type="NCBI Taxonomy" id="46433"/>
    <lineage>
        <taxon>Eukaryota</taxon>
        <taxon>Sar</taxon>
        <taxon>Rhizaria</taxon>
        <taxon>Retaria</taxon>
        <taxon>Foraminifera</taxon>
        <taxon>Monothalamids</taxon>
        <taxon>Reticulomyxidae</taxon>
        <taxon>Reticulomyxa</taxon>
    </lineage>
</organism>
<reference evidence="1 2" key="1">
    <citation type="journal article" date="2013" name="Curr. Biol.">
        <title>The Genome of the Foraminiferan Reticulomyxa filosa.</title>
        <authorList>
            <person name="Glockner G."/>
            <person name="Hulsmann N."/>
            <person name="Schleicher M."/>
            <person name="Noegel A.A."/>
            <person name="Eichinger L."/>
            <person name="Gallinger C."/>
            <person name="Pawlowski J."/>
            <person name="Sierra R."/>
            <person name="Euteneuer U."/>
            <person name="Pillet L."/>
            <person name="Moustafa A."/>
            <person name="Platzer M."/>
            <person name="Groth M."/>
            <person name="Szafranski K."/>
            <person name="Schliwa M."/>
        </authorList>
    </citation>
    <scope>NUCLEOTIDE SEQUENCE [LARGE SCALE GENOMIC DNA]</scope>
</reference>
<evidence type="ECO:0000313" key="1">
    <source>
        <dbReference type="EMBL" id="ETO11672.1"/>
    </source>
</evidence>
<dbReference type="Proteomes" id="UP000023152">
    <property type="component" value="Unassembled WGS sequence"/>
</dbReference>
<accession>X6ME12</accession>